<evidence type="ECO:0000313" key="3">
    <source>
        <dbReference type="Proteomes" id="UP000298663"/>
    </source>
</evidence>
<protein>
    <submittedName>
        <fullName evidence="2">Uncharacterized protein</fullName>
    </submittedName>
</protein>
<keyword evidence="3" id="KW-1185">Reference proteome</keyword>
<dbReference type="AlphaFoldDB" id="A0A4V6I7X4"/>
<comment type="caution">
    <text evidence="2">The sequence shown here is derived from an EMBL/GenBank/DDBJ whole genome shotgun (WGS) entry which is preliminary data.</text>
</comment>
<reference evidence="2 3" key="1">
    <citation type="journal article" date="2015" name="Genome Biol.">
        <title>Comparative genomics of Steinernema reveals deeply conserved gene regulatory networks.</title>
        <authorList>
            <person name="Dillman A.R."/>
            <person name="Macchietto M."/>
            <person name="Porter C.F."/>
            <person name="Rogers A."/>
            <person name="Williams B."/>
            <person name="Antoshechkin I."/>
            <person name="Lee M.M."/>
            <person name="Goodwin Z."/>
            <person name="Lu X."/>
            <person name="Lewis E.E."/>
            <person name="Goodrich-Blair H."/>
            <person name="Stock S.P."/>
            <person name="Adams B.J."/>
            <person name="Sternberg P.W."/>
            <person name="Mortazavi A."/>
        </authorList>
    </citation>
    <scope>NUCLEOTIDE SEQUENCE [LARGE SCALE GENOMIC DNA]</scope>
    <source>
        <strain evidence="2 3">ALL</strain>
    </source>
</reference>
<feature type="region of interest" description="Disordered" evidence="1">
    <location>
        <begin position="1"/>
        <end position="20"/>
    </location>
</feature>
<evidence type="ECO:0000313" key="2">
    <source>
        <dbReference type="EMBL" id="TMS35803.1"/>
    </source>
</evidence>
<accession>A0A4V6I7X4</accession>
<evidence type="ECO:0000256" key="1">
    <source>
        <dbReference type="SAM" id="MobiDB-lite"/>
    </source>
</evidence>
<name>A0A4V6I7X4_STECR</name>
<dbReference type="Proteomes" id="UP000298663">
    <property type="component" value="Chromosome X"/>
</dbReference>
<dbReference type="EMBL" id="CM016762">
    <property type="protein sequence ID" value="TMS35803.1"/>
    <property type="molecule type" value="Genomic_DNA"/>
</dbReference>
<reference evidence="2 3" key="2">
    <citation type="journal article" date="2019" name="G3 (Bethesda)">
        <title>Hybrid Assembly of the Genome of the Entomopathogenic Nematode Steinernema carpocapsae Identifies the X-Chromosome.</title>
        <authorList>
            <person name="Serra L."/>
            <person name="Macchietto M."/>
            <person name="Macias-Munoz A."/>
            <person name="McGill C.J."/>
            <person name="Rodriguez I.M."/>
            <person name="Rodriguez B."/>
            <person name="Murad R."/>
            <person name="Mortazavi A."/>
        </authorList>
    </citation>
    <scope>NUCLEOTIDE SEQUENCE [LARGE SCALE GENOMIC DNA]</scope>
    <source>
        <strain evidence="2 3">ALL</strain>
    </source>
</reference>
<sequence>MARISSSNTNGSDSLPTTFTVNLKNSKNGLPVDSPFRTDLSSEASKNGIPHYEIITDDGADEDIEEGEEATVSVALLVQGPPVNRNWNEDSTQNECSSSNCELNVGSGDWKLLNWSGTQNLDSKPGKFAASTCV</sequence>
<gene>
    <name evidence="2" type="ORF">L596_003120</name>
</gene>
<organism evidence="2 3">
    <name type="scientific">Steinernema carpocapsae</name>
    <name type="common">Entomopathogenic nematode</name>
    <dbReference type="NCBI Taxonomy" id="34508"/>
    <lineage>
        <taxon>Eukaryota</taxon>
        <taxon>Metazoa</taxon>
        <taxon>Ecdysozoa</taxon>
        <taxon>Nematoda</taxon>
        <taxon>Chromadorea</taxon>
        <taxon>Rhabditida</taxon>
        <taxon>Tylenchina</taxon>
        <taxon>Panagrolaimomorpha</taxon>
        <taxon>Strongyloidoidea</taxon>
        <taxon>Steinernematidae</taxon>
        <taxon>Steinernema</taxon>
    </lineage>
</organism>
<proteinExistence type="predicted"/>
<dbReference type="EMBL" id="AZBU02000001">
    <property type="protein sequence ID" value="TMS35803.1"/>
    <property type="molecule type" value="Genomic_DNA"/>
</dbReference>